<feature type="domain" description="Ig-like" evidence="17">
    <location>
        <begin position="665"/>
        <end position="752"/>
    </location>
</feature>
<evidence type="ECO:0000313" key="19">
    <source>
        <dbReference type="Ensembl" id="ENSLAFP00000025366.1"/>
    </source>
</evidence>
<dbReference type="FunFam" id="2.60.40.10:FF:000297">
    <property type="entry name" value="Myosin light chain kinase, smooth muscle"/>
    <property type="match status" value="1"/>
</dbReference>
<dbReference type="Pfam" id="PF07679">
    <property type="entry name" value="I-set"/>
    <property type="match status" value="8"/>
</dbReference>
<comment type="subcellular location">
    <subcellularLocation>
        <location evidence="3">Cleavage furrow</location>
    </subcellularLocation>
    <subcellularLocation>
        <location evidence="2">Cytoplasm</location>
    </subcellularLocation>
</comment>
<dbReference type="GO" id="GO:0005737">
    <property type="term" value="C:cytoplasm"/>
    <property type="evidence" value="ECO:0007669"/>
    <property type="project" value="UniProtKB-SubCell"/>
</dbReference>
<evidence type="ECO:0000256" key="11">
    <source>
        <dbReference type="ARBA" id="ARBA00022860"/>
    </source>
</evidence>
<proteinExistence type="inferred from homology"/>
<dbReference type="SMART" id="SM00409">
    <property type="entry name" value="IG"/>
    <property type="match status" value="8"/>
</dbReference>
<feature type="domain" description="Ig-like" evidence="17">
    <location>
        <begin position="458"/>
        <end position="543"/>
    </location>
</feature>
<feature type="domain" description="Fibronectin type-III" evidence="18">
    <location>
        <begin position="1313"/>
        <end position="1405"/>
    </location>
</feature>
<dbReference type="PROSITE" id="PS00107">
    <property type="entry name" value="PROTEIN_KINASE_ATP"/>
    <property type="match status" value="1"/>
</dbReference>
<evidence type="ECO:0000313" key="20">
    <source>
        <dbReference type="Proteomes" id="UP000007646"/>
    </source>
</evidence>
<dbReference type="Pfam" id="PF16620">
    <property type="entry name" value="23ISL"/>
    <property type="match status" value="1"/>
</dbReference>
<dbReference type="InterPro" id="IPR003961">
    <property type="entry name" value="FN3_dom"/>
</dbReference>
<dbReference type="InterPro" id="IPR036179">
    <property type="entry name" value="Ig-like_dom_sf"/>
</dbReference>
<dbReference type="SUPFAM" id="SSF49265">
    <property type="entry name" value="Fibronectin type III"/>
    <property type="match status" value="1"/>
</dbReference>
<evidence type="ECO:0000256" key="5">
    <source>
        <dbReference type="ARBA" id="ARBA00012430"/>
    </source>
</evidence>
<feature type="region of interest" description="Disordered" evidence="15">
    <location>
        <begin position="876"/>
        <end position="1015"/>
    </location>
</feature>
<dbReference type="InterPro" id="IPR036116">
    <property type="entry name" value="FN3_sf"/>
</dbReference>
<dbReference type="FunFam" id="2.60.40.10:FF:000516">
    <property type="entry name" value="Myosin light chain kinase, smooth muscle"/>
    <property type="match status" value="1"/>
</dbReference>
<evidence type="ECO:0000256" key="3">
    <source>
        <dbReference type="ARBA" id="ARBA00004626"/>
    </source>
</evidence>
<evidence type="ECO:0000256" key="12">
    <source>
        <dbReference type="ARBA" id="ARBA00023319"/>
    </source>
</evidence>
<dbReference type="CDD" id="cd20976">
    <property type="entry name" value="IgI_4_MYLK-like"/>
    <property type="match status" value="1"/>
</dbReference>
<keyword evidence="20" id="KW-1185">Reference proteome</keyword>
<feature type="domain" description="Ig-like" evidence="17">
    <location>
        <begin position="1217"/>
        <end position="1305"/>
    </location>
</feature>
<keyword evidence="8" id="KW-0677">Repeat</keyword>
<dbReference type="InterPro" id="IPR003598">
    <property type="entry name" value="Ig_sub2"/>
</dbReference>
<feature type="binding site" evidence="14">
    <location>
        <position position="1472"/>
    </location>
    <ligand>
        <name>ATP</name>
        <dbReference type="ChEBI" id="CHEBI:30616"/>
    </ligand>
</feature>
<evidence type="ECO:0000256" key="10">
    <source>
        <dbReference type="ARBA" id="ARBA00022840"/>
    </source>
</evidence>
<feature type="domain" description="Ig-like" evidence="17">
    <location>
        <begin position="358"/>
        <end position="443"/>
    </location>
</feature>
<dbReference type="PROSITE" id="PS50835">
    <property type="entry name" value="IG_LIKE"/>
    <property type="match status" value="8"/>
</dbReference>
<evidence type="ECO:0000259" key="18">
    <source>
        <dbReference type="PROSITE" id="PS50853"/>
    </source>
</evidence>
<dbReference type="InterPro" id="IPR011009">
    <property type="entry name" value="Kinase-like_dom_sf"/>
</dbReference>
<accession>G3UC08</accession>
<dbReference type="EC" id="2.7.11.18" evidence="5"/>
<feature type="region of interest" description="Disordered" evidence="15">
    <location>
        <begin position="236"/>
        <end position="340"/>
    </location>
</feature>
<dbReference type="InterPro" id="IPR003599">
    <property type="entry name" value="Ig_sub"/>
</dbReference>
<reference evidence="19" key="2">
    <citation type="submission" date="2025-08" db="UniProtKB">
        <authorList>
            <consortium name="Ensembl"/>
        </authorList>
    </citation>
    <scope>IDENTIFICATION</scope>
    <source>
        <strain evidence="19">Isolate ISIS603380</strain>
    </source>
</reference>
<keyword evidence="9 14" id="KW-0547">Nucleotide-binding</keyword>
<evidence type="ECO:0000256" key="15">
    <source>
        <dbReference type="SAM" id="MobiDB-lite"/>
    </source>
</evidence>
<sequence>FSFKVRGYPEPQVKWYRNGQPITSGGRFLLECSIRGTFSLVIHTVCEEDKGKYTCEAINGSGSCQVTVELTVEGGFMKKHGQPVVSKTLGFPVETRPSIWGECPPKFATKLGRVVVKEGQMGRFSCKITGRPQPQVTWLKGNVPLQPSSRVSMSEKNGMQVLEIQEVDQDDVGVYTCMVANGSGKASMSAELSIQGLDNTNRSFVRGTQAANTNIRREVTNGIAKGPKLDSLETAAGSKNCSSAQRDVSATCVTDSQPQPLRESKLEPIRDLPRKALRTPVLQKTSSTITLQAAKAQPEQQAPASGALCPSREERKRPAAPPPATLHARQPDLQSQEGVSKVAVRKIAMESWRDSTVPKFESKPQSQEVSEDETVKFRCEVSGVPKPEVTWFLEGVPVRQREGIVEVYEAAGSHYLCLLKARTRDSGNYSCTASNVRGQVSYSWALQVKKLAMAGVAPSFSSVLKDCSVIEGQDFVLQCSVQGTPEPQITWLLNEQPIQYAHSSCEAGRAELHVQDALPEDHGTYTCLAENTLGQASCSARVTVHEKKSDRKSEYLLPVAPSKPIAPIFLQGLSDLEVMDGSQVTMTVQVSGNPPPEVIWLHNGQEIQESEDFHFEQQGARHSLCIQEVFPEDTGTYTCEAWNSAGEVRTQAVLTVQEPHDGTQPWFISKPRSVTATLGQSVLISCAIAGDPFPTVHWLRDGKTLSKDSGDFEVLQNEDVFTLVLKNVQPWHAGQYEILLRNRVGECTCQVSLMLQTSPAGAPSRGREPAGCEGLCGGRVGADGGGGDRYGTLRPDWPARGQGWPEEEDGEDVRGVLKRRVETRQHTEEAIRQQEVEQLDFRDLLGKKVSTRTLSENDLKETPAEQMDFRANLQRQVKPKTVSEEERKVHSPQQVDFRSVLAKKGTSKTPVPENVPPPKPTTPDFRSVLGSKKKLPAENGSSGAEALNAKGVESPKPVGSAHSESLKPTGNAKPAETLKPLGNAKPAETLKPLGNAKPAETLKPFGNIKPAETLRPVGNAKPAETLKPLGNTKPAEAPIPAGKEELKKEVKNDVNFRKGHAGTPDNEKRSESQGIAPAFKEKLQDVRVAEGKKLLLQCLVSSDPPATITWTLNGKTLKTTRFIILSQEGSLCSVSIEKALPEDRGLYKCVAKNSAGQAECSCQVIVDDAPTSENAKAPEMKSRRPKSSFSTVLGTESDATVKKKPAPKTPPKAAMPPQIIQFPEDQKVRAGESVELFGKVTGTQPITCTWMKFRKKIQESEHIKVENSENGSKLTILAARQEHCGCYTLLVENKLGSRQAQVNLTVVDKPDPPAGTPCASDIRSSSLTLSWYGSSYDGGSAVQSYSVEIWDSVDKMWKELATCRSTSFNVQDLLPDREYKFRVRAINVYGTSEPSQESELTTVGEKPEEPKDEVEVSDDDEKEPEVDYRTVAVNTEQKVSDFYDIEERLGSGKFGQVFRLVEKKTGKIWAGKFFKAYSAKEKENIRQEISIMNCLHHPKLVQCVDAFEEKANIVMVLEM</sequence>
<organism evidence="19 20">
    <name type="scientific">Loxodonta africana</name>
    <name type="common">African elephant</name>
    <dbReference type="NCBI Taxonomy" id="9785"/>
    <lineage>
        <taxon>Eukaryota</taxon>
        <taxon>Metazoa</taxon>
        <taxon>Chordata</taxon>
        <taxon>Craniata</taxon>
        <taxon>Vertebrata</taxon>
        <taxon>Euteleostomi</taxon>
        <taxon>Mammalia</taxon>
        <taxon>Eutheria</taxon>
        <taxon>Afrotheria</taxon>
        <taxon>Proboscidea</taxon>
        <taxon>Elephantidae</taxon>
        <taxon>Loxodonta</taxon>
    </lineage>
</organism>
<dbReference type="CDD" id="cd05762">
    <property type="entry name" value="IgI_8_hMLCK_like"/>
    <property type="match status" value="1"/>
</dbReference>
<dbReference type="PROSITE" id="PS50853">
    <property type="entry name" value="FN3"/>
    <property type="match status" value="1"/>
</dbReference>
<feature type="region of interest" description="Disordered" evidence="15">
    <location>
        <begin position="1392"/>
        <end position="1425"/>
    </location>
</feature>
<feature type="compositionally biased region" description="Polar residues" evidence="15">
    <location>
        <begin position="1392"/>
        <end position="1401"/>
    </location>
</feature>
<evidence type="ECO:0000256" key="9">
    <source>
        <dbReference type="ARBA" id="ARBA00022741"/>
    </source>
</evidence>
<dbReference type="InterPro" id="IPR013098">
    <property type="entry name" value="Ig_I-set"/>
</dbReference>
<feature type="domain" description="Protein kinase" evidence="16">
    <location>
        <begin position="1443"/>
        <end position="1519"/>
    </location>
</feature>
<protein>
    <recommendedName>
        <fullName evidence="6">Myosin light chain kinase, smooth muscle</fullName>
        <ecNumber evidence="5">2.7.11.18</ecNumber>
    </recommendedName>
    <alternativeName>
        <fullName evidence="13">Telokin</fullName>
    </alternativeName>
</protein>
<feature type="domain" description="Ig-like" evidence="17">
    <location>
        <begin position="1077"/>
        <end position="1161"/>
    </location>
</feature>
<feature type="domain" description="Ig-like" evidence="17">
    <location>
        <begin position="1"/>
        <end position="71"/>
    </location>
</feature>
<dbReference type="FunFam" id="2.60.40.10:FF:000145">
    <property type="entry name" value="Myosin light chain kinase, smooth muscle"/>
    <property type="match status" value="1"/>
</dbReference>
<dbReference type="Ensembl" id="ENSLAFT00000028135.1">
    <property type="protein sequence ID" value="ENSLAFP00000025366.1"/>
    <property type="gene ID" value="ENSLAFG00000013157.4"/>
</dbReference>
<reference evidence="19" key="3">
    <citation type="submission" date="2025-09" db="UniProtKB">
        <authorList>
            <consortium name="Ensembl"/>
        </authorList>
    </citation>
    <scope>IDENTIFICATION</scope>
    <source>
        <strain evidence="19">Isolate ISIS603380</strain>
    </source>
</reference>
<evidence type="ECO:0000256" key="14">
    <source>
        <dbReference type="PROSITE-ProRule" id="PRU10141"/>
    </source>
</evidence>
<dbReference type="Pfam" id="PF00041">
    <property type="entry name" value="fn3"/>
    <property type="match status" value="1"/>
</dbReference>
<feature type="compositionally biased region" description="Polar residues" evidence="15">
    <location>
        <begin position="282"/>
        <end position="291"/>
    </location>
</feature>
<dbReference type="FunFam" id="3.30.200.20:FF:000198">
    <property type="entry name" value="Myosin light chain kinase, smooth muscle"/>
    <property type="match status" value="1"/>
</dbReference>
<evidence type="ECO:0000256" key="2">
    <source>
        <dbReference type="ARBA" id="ARBA00004496"/>
    </source>
</evidence>
<dbReference type="InterPro" id="IPR017441">
    <property type="entry name" value="Protein_kinase_ATP_BS"/>
</dbReference>
<evidence type="ECO:0000256" key="7">
    <source>
        <dbReference type="ARBA" id="ARBA00022490"/>
    </source>
</evidence>
<dbReference type="FunFam" id="2.60.40.10:FF:000372">
    <property type="entry name" value="Myosin light chain kinase, smooth muscle"/>
    <property type="match status" value="1"/>
</dbReference>
<feature type="compositionally biased region" description="Low complexity" evidence="15">
    <location>
        <begin position="292"/>
        <end position="304"/>
    </location>
</feature>
<evidence type="ECO:0000259" key="17">
    <source>
        <dbReference type="PROSITE" id="PS50835"/>
    </source>
</evidence>
<gene>
    <name evidence="19" type="primary">MYLK</name>
</gene>
<dbReference type="FunFam" id="2.60.40.10:FF:000147">
    <property type="entry name" value="Myosin light chain kinase"/>
    <property type="match status" value="1"/>
</dbReference>
<dbReference type="SMART" id="SM00060">
    <property type="entry name" value="FN3"/>
    <property type="match status" value="1"/>
</dbReference>
<reference evidence="19 20" key="1">
    <citation type="submission" date="2009-06" db="EMBL/GenBank/DDBJ databases">
        <title>The Genome Sequence of Loxodonta africana (African elephant).</title>
        <authorList>
            <person name="Di Palma F."/>
            <person name="Heiman D."/>
            <person name="Young S."/>
            <person name="Johnson J."/>
            <person name="Lander E.S."/>
            <person name="Lindblad-Toh K."/>
        </authorList>
    </citation>
    <scope>NUCLEOTIDE SEQUENCE [LARGE SCALE GENOMIC DNA]</scope>
    <source>
        <strain evidence="19 20">Isolate ISIS603380</strain>
    </source>
</reference>
<dbReference type="Proteomes" id="UP000007646">
    <property type="component" value="Unassembled WGS sequence"/>
</dbReference>
<feature type="compositionally biased region" description="Polar residues" evidence="15">
    <location>
        <begin position="237"/>
        <end position="259"/>
    </location>
</feature>
<keyword evidence="7" id="KW-0963">Cytoplasm</keyword>
<dbReference type="SMART" id="SM00408">
    <property type="entry name" value="IGc2"/>
    <property type="match status" value="8"/>
</dbReference>
<evidence type="ECO:0000256" key="4">
    <source>
        <dbReference type="ARBA" id="ARBA00006692"/>
    </source>
</evidence>
<dbReference type="InterPro" id="IPR007110">
    <property type="entry name" value="Ig-like_dom"/>
</dbReference>
<dbReference type="PROSITE" id="PS50011">
    <property type="entry name" value="PROTEIN_KINASE_DOM"/>
    <property type="match status" value="1"/>
</dbReference>
<feature type="compositionally biased region" description="Acidic residues" evidence="15">
    <location>
        <begin position="1410"/>
        <end position="1424"/>
    </location>
</feature>
<feature type="compositionally biased region" description="Basic and acidic residues" evidence="15">
    <location>
        <begin position="262"/>
        <end position="274"/>
    </location>
</feature>
<comment type="similarity">
    <text evidence="4">Belongs to the protein kinase superfamily. CAMK Ser/Thr protein kinase family.</text>
</comment>
<dbReference type="Gene3D" id="2.60.40.10">
    <property type="entry name" value="Immunoglobulins"/>
    <property type="match status" value="9"/>
</dbReference>
<dbReference type="GO" id="GO:0005524">
    <property type="term" value="F:ATP binding"/>
    <property type="evidence" value="ECO:0007669"/>
    <property type="project" value="UniProtKB-UniRule"/>
</dbReference>
<evidence type="ECO:0000256" key="6">
    <source>
        <dbReference type="ARBA" id="ARBA00021842"/>
    </source>
</evidence>
<dbReference type="SUPFAM" id="SSF48726">
    <property type="entry name" value="Immunoglobulin"/>
    <property type="match status" value="8"/>
</dbReference>
<dbReference type="InterPro" id="IPR013783">
    <property type="entry name" value="Ig-like_fold"/>
</dbReference>
<keyword evidence="12" id="KW-0393">Immunoglobulin domain</keyword>
<evidence type="ECO:0000256" key="8">
    <source>
        <dbReference type="ARBA" id="ARBA00022737"/>
    </source>
</evidence>
<dbReference type="FunFam" id="2.60.40.10:FF:000580">
    <property type="entry name" value="Myosin light chain kinase, smooth muscle"/>
    <property type="match status" value="1"/>
</dbReference>
<feature type="domain" description="Ig-like" evidence="17">
    <location>
        <begin position="105"/>
        <end position="193"/>
    </location>
</feature>
<evidence type="ECO:0000256" key="1">
    <source>
        <dbReference type="ARBA" id="ARBA00001913"/>
    </source>
</evidence>
<dbReference type="Gene3D" id="3.30.200.20">
    <property type="entry name" value="Phosphorylase Kinase, domain 1"/>
    <property type="match status" value="1"/>
</dbReference>
<feature type="compositionally biased region" description="Polar residues" evidence="15">
    <location>
        <begin position="1187"/>
        <end position="1198"/>
    </location>
</feature>
<dbReference type="CDD" id="cd00063">
    <property type="entry name" value="FN3"/>
    <property type="match status" value="1"/>
</dbReference>
<dbReference type="FunFam" id="2.60.40.10:FF:000425">
    <property type="entry name" value="Myosin light chain kinase"/>
    <property type="match status" value="1"/>
</dbReference>
<evidence type="ECO:0000256" key="13">
    <source>
        <dbReference type="ARBA" id="ARBA00030959"/>
    </source>
</evidence>
<keyword evidence="10 14" id="KW-0067">ATP-binding</keyword>
<name>G3UC08_LOXAF</name>
<feature type="domain" description="Ig-like" evidence="17">
    <location>
        <begin position="561"/>
        <end position="655"/>
    </location>
</feature>
<keyword evidence="11" id="KW-0112">Calmodulin-binding</keyword>
<comment type="cofactor">
    <cofactor evidence="1">
        <name>Ca(2+)</name>
        <dbReference type="ChEBI" id="CHEBI:29108"/>
    </cofactor>
</comment>
<evidence type="ECO:0000259" key="16">
    <source>
        <dbReference type="PROSITE" id="PS50011"/>
    </source>
</evidence>
<feature type="region of interest" description="Disordered" evidence="15">
    <location>
        <begin position="1173"/>
        <end position="1216"/>
    </location>
</feature>
<dbReference type="Pfam" id="PF00069">
    <property type="entry name" value="Pkinase"/>
    <property type="match status" value="1"/>
</dbReference>
<dbReference type="GeneTree" id="ENSGT00940000157879"/>
<dbReference type="SUPFAM" id="SSF56112">
    <property type="entry name" value="Protein kinase-like (PK-like)"/>
    <property type="match status" value="1"/>
</dbReference>
<dbReference type="GO" id="GO:0004674">
    <property type="term" value="F:protein serine/threonine kinase activity"/>
    <property type="evidence" value="ECO:0007669"/>
    <property type="project" value="UniProtKB-KW"/>
</dbReference>
<dbReference type="FunFam" id="2.60.40.10:FF:000080">
    <property type="entry name" value="Myosin light chain kinase, smooth muscle"/>
    <property type="match status" value="2"/>
</dbReference>
<dbReference type="PANTHER" id="PTHR47633">
    <property type="entry name" value="IMMUNOGLOBULIN"/>
    <property type="match status" value="1"/>
</dbReference>
<dbReference type="InterPro" id="IPR000719">
    <property type="entry name" value="Prot_kinase_dom"/>
</dbReference>
<dbReference type="PANTHER" id="PTHR47633:SF1">
    <property type="entry name" value="MYOSIN LIGHT CHAIN KINASE, SMOOTH MUSCLE"/>
    <property type="match status" value="1"/>
</dbReference>